<keyword evidence="8" id="KW-0406">Ion transport</keyword>
<keyword evidence="13" id="KW-0732">Signal</keyword>
<sequence length="722" mass="79059">MRSTTTLLVLAAALSANAEVQHGVIGMGIDMFKPWCATACSDTLSGLYLNCTTFEEMSGNHHGMKVKRMDGMDMMMGVTSAECRASNAPWLQTFSYCIKSHCDAEGLSTKAQEKYWQKNAAEGMPVPSLTEALPATAPTLSVEDEAEWLNETMLANEAAWTTDRRTIQEFAEVERDHSIFAMVSMIVPVAFSIIAGLWLIITSSKQSTLFNKTRAYFTVPALFGGRQSQPLAWNIGYVPARSTSTIITIYIFLNIIFNCVDFRSVQPSSWYTNRDQEMAAYVGNRAGVLSFANMALAMLFSTRNNPLSFISGWSPTTFITLHRWAARISVIQAVVHSIAYTADFVSYTSPARYPSEVKLPYFWWGIIATVAMSLMAGLSILPLRRYSYELFLIGHIVLAILSLLGCCFLGGTSHGQVERVPGVDGVVSLKLYPSRHFNTAPGQHTFVYFPGLGRFWENHPFTIASWGVDTAPTHRGSNSEQIESSSTSASDVDAITSSGSSTGKEKEIRVAAKAVKSSDHPVYLDQFYVKCLFRVHGGTTSSLNRALASRIPSTILSEGAYGGHSPATRSVLMHAEHILVIAGGIGITFATAYAKRYADETAVSSSSTQALMPRCTRMRLVWSVREANLLAYVRRELLPTPQTSNERSLEYSFHVTGDSNGTDKAQRRMNVGETIDTMLAKGKKIVVLVCGPGGLADDVRGGVVKANIAGYDVELLEESFAW</sequence>
<evidence type="ECO:0000256" key="12">
    <source>
        <dbReference type="SAM" id="Phobius"/>
    </source>
</evidence>
<dbReference type="InterPro" id="IPR051410">
    <property type="entry name" value="Ferric/Cupric_Reductase"/>
</dbReference>
<dbReference type="GeneID" id="28731566"/>
<dbReference type="InterPro" id="IPR013130">
    <property type="entry name" value="Fe3_Rdtase_TM_dom"/>
</dbReference>
<dbReference type="SFLD" id="SFLDS00052">
    <property type="entry name" value="Ferric_Reductase_Domain"/>
    <property type="match status" value="2"/>
</dbReference>
<evidence type="ECO:0000256" key="7">
    <source>
        <dbReference type="ARBA" id="ARBA00023002"/>
    </source>
</evidence>
<feature type="compositionally biased region" description="Low complexity" evidence="11">
    <location>
        <begin position="478"/>
        <end position="490"/>
    </location>
</feature>
<dbReference type="GO" id="GO:0006879">
    <property type="term" value="P:intracellular iron ion homeostasis"/>
    <property type="evidence" value="ECO:0007669"/>
    <property type="project" value="TreeGrafter"/>
</dbReference>
<dbReference type="VEuPathDB" id="FungiDB:AB675_10886"/>
<dbReference type="GO" id="GO:0005886">
    <property type="term" value="C:plasma membrane"/>
    <property type="evidence" value="ECO:0007669"/>
    <property type="project" value="TreeGrafter"/>
</dbReference>
<dbReference type="GO" id="GO:0006826">
    <property type="term" value="P:iron ion transport"/>
    <property type="evidence" value="ECO:0007669"/>
    <property type="project" value="TreeGrafter"/>
</dbReference>
<dbReference type="CDD" id="cd06186">
    <property type="entry name" value="NOX_Duox_like_FAD_NADP"/>
    <property type="match status" value="1"/>
</dbReference>
<dbReference type="InterPro" id="IPR017927">
    <property type="entry name" value="FAD-bd_FR_type"/>
</dbReference>
<keyword evidence="10" id="KW-0325">Glycoprotein</keyword>
<dbReference type="SUPFAM" id="SSF52343">
    <property type="entry name" value="Ferredoxin reductase-like, C-terminal NADP-linked domain"/>
    <property type="match status" value="1"/>
</dbReference>
<evidence type="ECO:0000259" key="14">
    <source>
        <dbReference type="PROSITE" id="PS51384"/>
    </source>
</evidence>
<protein>
    <submittedName>
        <fullName evidence="15">Ferric transmembrane component 3</fullName>
    </submittedName>
</protein>
<feature type="signal peptide" evidence="13">
    <location>
        <begin position="1"/>
        <end position="18"/>
    </location>
</feature>
<dbReference type="GO" id="GO:0000293">
    <property type="term" value="F:ferric-chelate reductase activity"/>
    <property type="evidence" value="ECO:0007669"/>
    <property type="project" value="UniProtKB-ARBA"/>
</dbReference>
<evidence type="ECO:0000256" key="6">
    <source>
        <dbReference type="ARBA" id="ARBA00022989"/>
    </source>
</evidence>
<evidence type="ECO:0000256" key="2">
    <source>
        <dbReference type="ARBA" id="ARBA00006278"/>
    </source>
</evidence>
<keyword evidence="4 12" id="KW-0812">Transmembrane</keyword>
<feature type="chain" id="PRO_5005879497" evidence="13">
    <location>
        <begin position="19"/>
        <end position="722"/>
    </location>
</feature>
<dbReference type="PANTHER" id="PTHR32361">
    <property type="entry name" value="FERRIC/CUPRIC REDUCTASE TRANSMEMBRANE COMPONENT"/>
    <property type="match status" value="1"/>
</dbReference>
<evidence type="ECO:0000313" key="16">
    <source>
        <dbReference type="Proteomes" id="UP000038010"/>
    </source>
</evidence>
<feature type="transmembrane region" description="Helical" evidence="12">
    <location>
        <begin position="390"/>
        <end position="411"/>
    </location>
</feature>
<evidence type="ECO:0000256" key="3">
    <source>
        <dbReference type="ARBA" id="ARBA00022448"/>
    </source>
</evidence>
<feature type="region of interest" description="Disordered" evidence="11">
    <location>
        <begin position="472"/>
        <end position="501"/>
    </location>
</feature>
<accession>A0A0N1P110</accession>
<keyword evidence="3" id="KW-0813">Transport</keyword>
<feature type="domain" description="FAD-binding FR-type" evidence="14">
    <location>
        <begin position="410"/>
        <end position="567"/>
    </location>
</feature>
<dbReference type="PANTHER" id="PTHR32361:SF9">
    <property type="entry name" value="FERRIC REDUCTASE TRANSMEMBRANE COMPONENT 3-RELATED"/>
    <property type="match status" value="1"/>
</dbReference>
<keyword evidence="9 12" id="KW-0472">Membrane</keyword>
<name>A0A0N1P110_9EURO</name>
<gene>
    <name evidence="15" type="ORF">AB675_10886</name>
</gene>
<dbReference type="InterPro" id="IPR013112">
    <property type="entry name" value="FAD-bd_8"/>
</dbReference>
<dbReference type="Pfam" id="PF01794">
    <property type="entry name" value="Ferric_reduct"/>
    <property type="match status" value="1"/>
</dbReference>
<comment type="similarity">
    <text evidence="2">Belongs to the ferric reductase (FRE) family.</text>
</comment>
<dbReference type="Proteomes" id="UP000038010">
    <property type="component" value="Unassembled WGS sequence"/>
</dbReference>
<evidence type="ECO:0000256" key="1">
    <source>
        <dbReference type="ARBA" id="ARBA00004141"/>
    </source>
</evidence>
<dbReference type="STRING" id="1664694.A0A0N1P110"/>
<keyword evidence="7" id="KW-0560">Oxidoreductase</keyword>
<keyword evidence="6 12" id="KW-1133">Transmembrane helix</keyword>
<feature type="transmembrane region" description="Helical" evidence="12">
    <location>
        <begin position="362"/>
        <end position="383"/>
    </location>
</feature>
<evidence type="ECO:0000256" key="11">
    <source>
        <dbReference type="SAM" id="MobiDB-lite"/>
    </source>
</evidence>
<feature type="transmembrane region" description="Helical" evidence="12">
    <location>
        <begin position="179"/>
        <end position="201"/>
    </location>
</feature>
<dbReference type="InterPro" id="IPR039261">
    <property type="entry name" value="FNR_nucleotide-bd"/>
</dbReference>
<dbReference type="Pfam" id="PF08022">
    <property type="entry name" value="FAD_binding_8"/>
    <property type="match status" value="1"/>
</dbReference>
<evidence type="ECO:0000256" key="13">
    <source>
        <dbReference type="SAM" id="SignalP"/>
    </source>
</evidence>
<comment type="caution">
    <text evidence="15">The sequence shown here is derived from an EMBL/GenBank/DDBJ whole genome shotgun (WGS) entry which is preliminary data.</text>
</comment>
<dbReference type="EMBL" id="LFJN01000011">
    <property type="protein sequence ID" value="KPI40967.1"/>
    <property type="molecule type" value="Genomic_DNA"/>
</dbReference>
<organism evidence="15 16">
    <name type="scientific">Cyphellophora attinorum</name>
    <dbReference type="NCBI Taxonomy" id="1664694"/>
    <lineage>
        <taxon>Eukaryota</taxon>
        <taxon>Fungi</taxon>
        <taxon>Dikarya</taxon>
        <taxon>Ascomycota</taxon>
        <taxon>Pezizomycotina</taxon>
        <taxon>Eurotiomycetes</taxon>
        <taxon>Chaetothyriomycetidae</taxon>
        <taxon>Chaetothyriales</taxon>
        <taxon>Cyphellophoraceae</taxon>
        <taxon>Cyphellophora</taxon>
    </lineage>
</organism>
<dbReference type="AlphaFoldDB" id="A0A0N1P110"/>
<proteinExistence type="inferred from homology"/>
<comment type="subcellular location">
    <subcellularLocation>
        <location evidence="1">Membrane</location>
        <topology evidence="1">Multi-pass membrane protein</topology>
    </subcellularLocation>
</comment>
<evidence type="ECO:0000256" key="4">
    <source>
        <dbReference type="ARBA" id="ARBA00022692"/>
    </source>
</evidence>
<dbReference type="Pfam" id="PF08030">
    <property type="entry name" value="NAD_binding_6"/>
    <property type="match status" value="1"/>
</dbReference>
<evidence type="ECO:0000256" key="5">
    <source>
        <dbReference type="ARBA" id="ARBA00022982"/>
    </source>
</evidence>
<keyword evidence="5" id="KW-0249">Electron transport</keyword>
<evidence type="ECO:0000256" key="8">
    <source>
        <dbReference type="ARBA" id="ARBA00023065"/>
    </source>
</evidence>
<dbReference type="Gene3D" id="3.40.50.80">
    <property type="entry name" value="Nucleotide-binding domain of ferredoxin-NADP reductase (FNR) module"/>
    <property type="match status" value="1"/>
</dbReference>
<evidence type="ECO:0000256" key="9">
    <source>
        <dbReference type="ARBA" id="ARBA00023136"/>
    </source>
</evidence>
<dbReference type="GO" id="GO:0015677">
    <property type="term" value="P:copper ion import"/>
    <property type="evidence" value="ECO:0007669"/>
    <property type="project" value="TreeGrafter"/>
</dbReference>
<dbReference type="OrthoDB" id="167398at2759"/>
<evidence type="ECO:0000256" key="10">
    <source>
        <dbReference type="ARBA" id="ARBA00023180"/>
    </source>
</evidence>
<keyword evidence="16" id="KW-1185">Reference proteome</keyword>
<dbReference type="RefSeq" id="XP_018000930.1">
    <property type="nucleotide sequence ID" value="XM_018139686.1"/>
</dbReference>
<dbReference type="PROSITE" id="PS51384">
    <property type="entry name" value="FAD_FR"/>
    <property type="match status" value="1"/>
</dbReference>
<reference evidence="15 16" key="1">
    <citation type="submission" date="2015-06" db="EMBL/GenBank/DDBJ databases">
        <title>Draft genome of the ant-associated black yeast Phialophora attae CBS 131958.</title>
        <authorList>
            <person name="Moreno L.F."/>
            <person name="Stielow B.J."/>
            <person name="de Hoog S."/>
            <person name="Vicente V.A."/>
            <person name="Weiss V.A."/>
            <person name="de Vries M."/>
            <person name="Cruz L.M."/>
            <person name="Souza E.M."/>
        </authorList>
    </citation>
    <scope>NUCLEOTIDE SEQUENCE [LARGE SCALE GENOMIC DNA]</scope>
    <source>
        <strain evidence="15 16">CBS 131958</strain>
    </source>
</reference>
<dbReference type="InterPro" id="IPR013121">
    <property type="entry name" value="Fe_red_NAD-bd_6"/>
</dbReference>
<evidence type="ECO:0000313" key="15">
    <source>
        <dbReference type="EMBL" id="KPI40967.1"/>
    </source>
</evidence>